<evidence type="ECO:0000256" key="5">
    <source>
        <dbReference type="ARBA" id="ARBA00022777"/>
    </source>
</evidence>
<dbReference type="InterPro" id="IPR005280">
    <property type="entry name" value="Homoserine_kinase_II"/>
</dbReference>
<evidence type="ECO:0000256" key="6">
    <source>
        <dbReference type="ARBA" id="ARBA00022840"/>
    </source>
</evidence>
<feature type="domain" description="Aminoglycoside phosphotransferase" evidence="10">
    <location>
        <begin position="27"/>
        <end position="238"/>
    </location>
</feature>
<dbReference type="UniPathway" id="UPA00050">
    <property type="reaction ID" value="UER00064"/>
</dbReference>
<keyword evidence="2 8" id="KW-0808">Transferase</keyword>
<dbReference type="Pfam" id="PF01636">
    <property type="entry name" value="APH"/>
    <property type="match status" value="1"/>
</dbReference>
<proteinExistence type="inferred from homology"/>
<comment type="pathway">
    <text evidence="8">Amino-acid biosynthesis; L-threonine biosynthesis; L-threonine from L-aspartate: step 4/5.</text>
</comment>
<accession>A0A1R4HG30</accession>
<evidence type="ECO:0000313" key="11">
    <source>
        <dbReference type="EMBL" id="SJM95206.1"/>
    </source>
</evidence>
<evidence type="ECO:0000313" key="12">
    <source>
        <dbReference type="Proteomes" id="UP000195667"/>
    </source>
</evidence>
<evidence type="ECO:0000256" key="1">
    <source>
        <dbReference type="ARBA" id="ARBA00022605"/>
    </source>
</evidence>
<dbReference type="InterPro" id="IPR050249">
    <property type="entry name" value="Pseudomonas-type_ThrB"/>
</dbReference>
<keyword evidence="4 8" id="KW-0547">Nucleotide-binding</keyword>
<evidence type="ECO:0000259" key="10">
    <source>
        <dbReference type="Pfam" id="PF01636"/>
    </source>
</evidence>
<dbReference type="Proteomes" id="UP000195667">
    <property type="component" value="Unassembled WGS sequence"/>
</dbReference>
<comment type="similarity">
    <text evidence="7 8">Belongs to the pseudomonas-type ThrB family.</text>
</comment>
<dbReference type="PANTHER" id="PTHR21064">
    <property type="entry name" value="AMINOGLYCOSIDE PHOSPHOTRANSFERASE DOMAIN-CONTAINING PROTEIN-RELATED"/>
    <property type="match status" value="1"/>
</dbReference>
<gene>
    <name evidence="8 11" type="primary">thrB</name>
    <name evidence="11" type="ORF">CRENPOLYSF1_660017</name>
</gene>
<dbReference type="PANTHER" id="PTHR21064:SF6">
    <property type="entry name" value="AMINOGLYCOSIDE PHOSPHOTRANSFERASE DOMAIN-CONTAINING PROTEIN"/>
    <property type="match status" value="1"/>
</dbReference>
<keyword evidence="6 8" id="KW-0067">ATP-binding</keyword>
<dbReference type="GO" id="GO:0009088">
    <property type="term" value="P:threonine biosynthetic process"/>
    <property type="evidence" value="ECO:0007669"/>
    <property type="project" value="UniProtKB-UniRule"/>
</dbReference>
<evidence type="ECO:0000256" key="7">
    <source>
        <dbReference type="ARBA" id="ARBA00038240"/>
    </source>
</evidence>
<evidence type="ECO:0000256" key="8">
    <source>
        <dbReference type="HAMAP-Rule" id="MF_00301"/>
    </source>
</evidence>
<keyword evidence="12" id="KW-1185">Reference proteome</keyword>
<keyword evidence="1 8" id="KW-0028">Amino-acid biosynthesis</keyword>
<keyword evidence="3 8" id="KW-0791">Threonine biosynthesis</keyword>
<organism evidence="11 12">
    <name type="scientific">Crenothrix polyspora</name>
    <dbReference type="NCBI Taxonomy" id="360316"/>
    <lineage>
        <taxon>Bacteria</taxon>
        <taxon>Pseudomonadati</taxon>
        <taxon>Pseudomonadota</taxon>
        <taxon>Gammaproteobacteria</taxon>
        <taxon>Methylococcales</taxon>
        <taxon>Crenotrichaceae</taxon>
        <taxon>Crenothrix</taxon>
    </lineage>
</organism>
<keyword evidence="5 8" id="KW-0418">Kinase</keyword>
<dbReference type="HAMAP" id="MF_00301">
    <property type="entry name" value="Homoser_kinase_2"/>
    <property type="match status" value="1"/>
</dbReference>
<comment type="catalytic activity">
    <reaction evidence="8">
        <text>L-homoserine + ATP = O-phospho-L-homoserine + ADP + H(+)</text>
        <dbReference type="Rhea" id="RHEA:13985"/>
        <dbReference type="ChEBI" id="CHEBI:15378"/>
        <dbReference type="ChEBI" id="CHEBI:30616"/>
        <dbReference type="ChEBI" id="CHEBI:57476"/>
        <dbReference type="ChEBI" id="CHEBI:57590"/>
        <dbReference type="ChEBI" id="CHEBI:456216"/>
        <dbReference type="EC" id="2.7.1.39"/>
    </reaction>
</comment>
<dbReference type="CDD" id="cd05153">
    <property type="entry name" value="HomoserineK_II"/>
    <property type="match status" value="1"/>
</dbReference>
<evidence type="ECO:0000256" key="9">
    <source>
        <dbReference type="NCBIfam" id="TIGR00938"/>
    </source>
</evidence>
<reference evidence="12" key="1">
    <citation type="submission" date="2017-02" db="EMBL/GenBank/DDBJ databases">
        <authorList>
            <person name="Daims H."/>
        </authorList>
    </citation>
    <scope>NUCLEOTIDE SEQUENCE [LARGE SCALE GENOMIC DNA]</scope>
</reference>
<sequence length="304" mass="34612">MSVYTHVTRTQLDDFFSHYHLGAVISYTGIKEGMVNSNYFVTTTQGEFVLTLFEDMTDIDVDPVVKLLRHLADNQLCVPCPQHDRHGQPLKRLNHKTALLCQRLVGTALITPTLEHCTQIGLQLAKLHTCTQGYLFPTQNPNNLTSLKRLFDSLVPQLSNEDKNLVDNELAFQNQHNIAMPMGLIHADLFRDNVLFESGQFSGMLDFYSACHGELLFDVAIAVNDWCCDDGVINPEKIAALLSAYQCKRPLEVVEQQRWSVMLRRAALRFWLARLAHQNRARTGELVQQKDPLAFRRILVQHQA</sequence>
<evidence type="ECO:0000256" key="2">
    <source>
        <dbReference type="ARBA" id="ARBA00022679"/>
    </source>
</evidence>
<evidence type="ECO:0000256" key="4">
    <source>
        <dbReference type="ARBA" id="ARBA00022741"/>
    </source>
</evidence>
<evidence type="ECO:0000256" key="3">
    <source>
        <dbReference type="ARBA" id="ARBA00022697"/>
    </source>
</evidence>
<dbReference type="InterPro" id="IPR002575">
    <property type="entry name" value="Aminoglycoside_PTrfase"/>
</dbReference>
<name>A0A1R4HG30_9GAMM</name>
<dbReference type="EMBL" id="FUKI01000144">
    <property type="protein sequence ID" value="SJM95206.1"/>
    <property type="molecule type" value="Genomic_DNA"/>
</dbReference>
<protein>
    <recommendedName>
        <fullName evidence="8 9">Homoserine kinase</fullName>
        <shortName evidence="8">HK</shortName>
        <shortName evidence="8">HSK</shortName>
        <ecNumber evidence="8 9">2.7.1.39</ecNumber>
    </recommendedName>
</protein>
<dbReference type="OrthoDB" id="9777460at2"/>
<dbReference type="SUPFAM" id="SSF56112">
    <property type="entry name" value="Protein kinase-like (PK-like)"/>
    <property type="match status" value="1"/>
</dbReference>
<dbReference type="Gene3D" id="3.30.200.20">
    <property type="entry name" value="Phosphorylase Kinase, domain 1"/>
    <property type="match status" value="1"/>
</dbReference>
<dbReference type="Gene3D" id="3.90.1200.10">
    <property type="match status" value="1"/>
</dbReference>
<dbReference type="EC" id="2.7.1.39" evidence="8 9"/>
<dbReference type="GO" id="GO:0004413">
    <property type="term" value="F:homoserine kinase activity"/>
    <property type="evidence" value="ECO:0007669"/>
    <property type="project" value="UniProtKB-UniRule"/>
</dbReference>
<dbReference type="RefSeq" id="WP_087144692.1">
    <property type="nucleotide sequence ID" value="NZ_FUKI01000144.1"/>
</dbReference>
<dbReference type="NCBIfam" id="TIGR00938">
    <property type="entry name" value="thrB_alt"/>
    <property type="match status" value="1"/>
</dbReference>
<dbReference type="NCBIfam" id="NF003558">
    <property type="entry name" value="PRK05231.1"/>
    <property type="match status" value="1"/>
</dbReference>
<dbReference type="InterPro" id="IPR011009">
    <property type="entry name" value="Kinase-like_dom_sf"/>
</dbReference>
<dbReference type="AlphaFoldDB" id="A0A1R4HG30"/>
<dbReference type="GO" id="GO:0005524">
    <property type="term" value="F:ATP binding"/>
    <property type="evidence" value="ECO:0007669"/>
    <property type="project" value="UniProtKB-KW"/>
</dbReference>